<evidence type="ECO:0000256" key="8">
    <source>
        <dbReference type="ARBA" id="ARBA00022918"/>
    </source>
</evidence>
<organism evidence="10 11">
    <name type="scientific">Brachionus calyciflorus</name>
    <dbReference type="NCBI Taxonomy" id="104777"/>
    <lineage>
        <taxon>Eukaryota</taxon>
        <taxon>Metazoa</taxon>
        <taxon>Spiralia</taxon>
        <taxon>Gnathifera</taxon>
        <taxon>Rotifera</taxon>
        <taxon>Eurotatoria</taxon>
        <taxon>Monogononta</taxon>
        <taxon>Pseudotrocha</taxon>
        <taxon>Ploima</taxon>
        <taxon>Brachionidae</taxon>
        <taxon>Brachionus</taxon>
    </lineage>
</organism>
<dbReference type="InterPro" id="IPR021109">
    <property type="entry name" value="Peptidase_aspartic_dom_sf"/>
</dbReference>
<dbReference type="SUPFAM" id="SSF50630">
    <property type="entry name" value="Acid proteases"/>
    <property type="match status" value="1"/>
</dbReference>
<keyword evidence="6" id="KW-0255">Endonuclease</keyword>
<reference evidence="10" key="1">
    <citation type="submission" date="2021-02" db="EMBL/GenBank/DDBJ databases">
        <authorList>
            <person name="Nowell W R."/>
        </authorList>
    </citation>
    <scope>NUCLEOTIDE SEQUENCE</scope>
    <source>
        <strain evidence="10">Ploen Becks lab</strain>
    </source>
</reference>
<dbReference type="Gene3D" id="3.10.10.10">
    <property type="entry name" value="HIV Type 1 Reverse Transcriptase, subunit A, domain 1"/>
    <property type="match status" value="2"/>
</dbReference>
<dbReference type="InterPro" id="IPR036397">
    <property type="entry name" value="RNaseH_sf"/>
</dbReference>
<name>A0A814C6H1_9BILA</name>
<keyword evidence="8" id="KW-0695">RNA-directed DNA polymerase</keyword>
<keyword evidence="4" id="KW-0548">Nucleotidyltransferase</keyword>
<keyword evidence="7" id="KW-0378">Hydrolase</keyword>
<dbReference type="Pfam" id="PF00078">
    <property type="entry name" value="RVT_1"/>
    <property type="match status" value="1"/>
</dbReference>
<dbReference type="FunFam" id="1.10.340.70:FF:000001">
    <property type="entry name" value="Retrovirus-related Pol polyprotein from transposon gypsy-like Protein"/>
    <property type="match status" value="1"/>
</dbReference>
<feature type="domain" description="Reverse transcriptase" evidence="9">
    <location>
        <begin position="663"/>
        <end position="854"/>
    </location>
</feature>
<evidence type="ECO:0000313" key="11">
    <source>
        <dbReference type="Proteomes" id="UP000663879"/>
    </source>
</evidence>
<dbReference type="InterPro" id="IPR043502">
    <property type="entry name" value="DNA/RNA_pol_sf"/>
</dbReference>
<dbReference type="FunFam" id="3.30.70.270:FF:000020">
    <property type="entry name" value="Transposon Tf2-6 polyprotein-like Protein"/>
    <property type="match status" value="1"/>
</dbReference>
<dbReference type="GO" id="GO:0006508">
    <property type="term" value="P:proteolysis"/>
    <property type="evidence" value="ECO:0007669"/>
    <property type="project" value="UniProtKB-KW"/>
</dbReference>
<dbReference type="EMBL" id="CAJNOC010002540">
    <property type="protein sequence ID" value="CAF0938986.1"/>
    <property type="molecule type" value="Genomic_DNA"/>
</dbReference>
<dbReference type="PROSITE" id="PS50878">
    <property type="entry name" value="RT_POL"/>
    <property type="match status" value="1"/>
</dbReference>
<keyword evidence="3" id="KW-0808">Transferase</keyword>
<dbReference type="GO" id="GO:0003676">
    <property type="term" value="F:nucleic acid binding"/>
    <property type="evidence" value="ECO:0007669"/>
    <property type="project" value="InterPro"/>
</dbReference>
<evidence type="ECO:0000256" key="1">
    <source>
        <dbReference type="ARBA" id="ARBA00012493"/>
    </source>
</evidence>
<proteinExistence type="predicted"/>
<dbReference type="CDD" id="cd01647">
    <property type="entry name" value="RT_LTR"/>
    <property type="match status" value="2"/>
</dbReference>
<dbReference type="Pfam" id="PF13975">
    <property type="entry name" value="gag-asp_proteas"/>
    <property type="match status" value="1"/>
</dbReference>
<dbReference type="AlphaFoldDB" id="A0A814C6H1"/>
<evidence type="ECO:0000256" key="2">
    <source>
        <dbReference type="ARBA" id="ARBA00022670"/>
    </source>
</evidence>
<dbReference type="InterPro" id="IPR050951">
    <property type="entry name" value="Retrovirus_Pol_polyprotein"/>
</dbReference>
<dbReference type="FunFam" id="3.10.10.10:FF:000007">
    <property type="entry name" value="Retrovirus-related Pol polyprotein from transposon 17.6-like Protein"/>
    <property type="match status" value="1"/>
</dbReference>
<dbReference type="InterPro" id="IPR012337">
    <property type="entry name" value="RNaseH-like_sf"/>
</dbReference>
<evidence type="ECO:0000313" key="10">
    <source>
        <dbReference type="EMBL" id="CAF0938986.1"/>
    </source>
</evidence>
<dbReference type="CDD" id="cd00303">
    <property type="entry name" value="retropepsin_like"/>
    <property type="match status" value="1"/>
</dbReference>
<keyword evidence="2" id="KW-0645">Protease</keyword>
<gene>
    <name evidence="10" type="ORF">OXX778_LOCUS13325</name>
</gene>
<evidence type="ECO:0000256" key="4">
    <source>
        <dbReference type="ARBA" id="ARBA00022695"/>
    </source>
</evidence>
<evidence type="ECO:0000256" key="5">
    <source>
        <dbReference type="ARBA" id="ARBA00022722"/>
    </source>
</evidence>
<keyword evidence="11" id="KW-1185">Reference proteome</keyword>
<comment type="caution">
    <text evidence="10">The sequence shown here is derived from an EMBL/GenBank/DDBJ whole genome shotgun (WGS) entry which is preliminary data.</text>
</comment>
<dbReference type="InterPro" id="IPR043128">
    <property type="entry name" value="Rev_trsase/Diguanyl_cyclase"/>
</dbReference>
<dbReference type="GO" id="GO:0008233">
    <property type="term" value="F:peptidase activity"/>
    <property type="evidence" value="ECO:0007669"/>
    <property type="project" value="UniProtKB-KW"/>
</dbReference>
<dbReference type="SUPFAM" id="SSF56672">
    <property type="entry name" value="DNA/RNA polymerases"/>
    <property type="match status" value="2"/>
</dbReference>
<protein>
    <recommendedName>
        <fullName evidence="1">RNA-directed DNA polymerase</fullName>
        <ecNumber evidence="1">2.7.7.49</ecNumber>
    </recommendedName>
</protein>
<evidence type="ECO:0000256" key="7">
    <source>
        <dbReference type="ARBA" id="ARBA00022801"/>
    </source>
</evidence>
<dbReference type="GO" id="GO:0004519">
    <property type="term" value="F:endonuclease activity"/>
    <property type="evidence" value="ECO:0007669"/>
    <property type="project" value="UniProtKB-KW"/>
</dbReference>
<dbReference type="InterPro" id="IPR041588">
    <property type="entry name" value="Integrase_H2C2"/>
</dbReference>
<dbReference type="EC" id="2.7.7.49" evidence="1"/>
<dbReference type="Gene3D" id="3.30.420.10">
    <property type="entry name" value="Ribonuclease H-like superfamily/Ribonuclease H"/>
    <property type="match status" value="1"/>
</dbReference>
<sequence>MFSRCFRVANCARTQYSLFILVKVVGGEEGDKPKTAFITEFGLFEFNVMSFGLTNAPATFHPAMEKALKGIINEHYVHVRTVLERIRLSVLSVNWEKCEWFVTTIEYLGHIISEGIVRPSETKVEVLYRYDRPKTLRQLQSFLGLANHYRRFVKGFAEIAGPLHQATEKSKNFEWYNDCQKSFDELRQYLTVTDGKRGVPVLPDFEKEFRLETDANPAPRLTLWLIELRLYEFDIEYRQGHENGNADALSRWLLEEEESETETYPNPGFVVNKVILQEVEFNENQLEDGAIAALYSWRFRIFGKNVYRNYDKEDDGLHFQYVVPRGDRETVLKKIHDYPLGGHLGVDKTTDKLKVRFYWQNYLKDIAKYIQQCEQCALVKAPRVYTKQPIVPIRTSRPFQMITWDILGPLPMTEIERLRTSACHPQCDGETERFNRTLEQMLACYTQKKWDQYLSKLAFAYNTAVHNTTENKVYVVYLDEVGPKNICSIKGLVDNKTLKLGLDCGATNSIMNHMTAIKNKIEILRSNLKIRTANGEISHISGITKPLEVNISGYKGLIEFLVFDHEDHDVLLGLDWFNKTGYGIFPSQGILKFKEDEKESKTAPIEEISDIFHTEIASDNEYFWDTCDLKIIPASDLETNQKNKFSLMANKAKGLFAKSLQELDKCSAKIIRPSWSSPVVVVRKIDNSMRVCIDYRKLNKITHTEKWPIPDPRDIFDRLRDSAWFTLFDLKSGYYQIEMDEESINKTAFSTPDGHYEYLLLPFGLKNAPIDFSRVIKEFLGDLIKFVEAFIDDITIHSKTFEEHLEHIKIVLNRLKKAKLKLNPDKCVWCAKSNIRSEKTLKAYPRDLAIGGVLTQIDDDGQEYIVACYSRLLNKHEKKYWSLELMFADLTITYRPGKIHQNADALSRPVINFLTNVSDNESTSRDPYENKSMYELITKKELSHGLSRKTETKLKNMAQNYRFDGERILIQRKNIFLEYPEPDKRRNLIEAAHNFGGIHLQSTK</sequence>
<dbReference type="OrthoDB" id="117296at2759"/>
<dbReference type="Pfam" id="PF17921">
    <property type="entry name" value="Integrase_H2C2"/>
    <property type="match status" value="1"/>
</dbReference>
<dbReference type="Gene3D" id="3.30.70.270">
    <property type="match status" value="3"/>
</dbReference>
<dbReference type="InterPro" id="IPR000477">
    <property type="entry name" value="RT_dom"/>
</dbReference>
<keyword evidence="5" id="KW-0540">Nuclease</keyword>
<dbReference type="GO" id="GO:0003964">
    <property type="term" value="F:RNA-directed DNA polymerase activity"/>
    <property type="evidence" value="ECO:0007669"/>
    <property type="project" value="UniProtKB-KW"/>
</dbReference>
<dbReference type="SUPFAM" id="SSF53098">
    <property type="entry name" value="Ribonuclease H-like"/>
    <property type="match status" value="1"/>
</dbReference>
<dbReference type="Pfam" id="PF17917">
    <property type="entry name" value="RT_RNaseH"/>
    <property type="match status" value="1"/>
</dbReference>
<dbReference type="PANTHER" id="PTHR37984:SF5">
    <property type="entry name" value="PROTEIN NYNRIN-LIKE"/>
    <property type="match status" value="1"/>
</dbReference>
<evidence type="ECO:0000256" key="6">
    <source>
        <dbReference type="ARBA" id="ARBA00022759"/>
    </source>
</evidence>
<evidence type="ECO:0000259" key="9">
    <source>
        <dbReference type="PROSITE" id="PS50878"/>
    </source>
</evidence>
<dbReference type="Gene3D" id="2.40.70.10">
    <property type="entry name" value="Acid Proteases"/>
    <property type="match status" value="1"/>
</dbReference>
<evidence type="ECO:0000256" key="3">
    <source>
        <dbReference type="ARBA" id="ARBA00022679"/>
    </source>
</evidence>
<accession>A0A814C6H1</accession>
<dbReference type="InterPro" id="IPR041373">
    <property type="entry name" value="RT_RNaseH"/>
</dbReference>
<dbReference type="PANTHER" id="PTHR37984">
    <property type="entry name" value="PROTEIN CBG26694"/>
    <property type="match status" value="1"/>
</dbReference>
<dbReference type="Proteomes" id="UP000663879">
    <property type="component" value="Unassembled WGS sequence"/>
</dbReference>
<dbReference type="Gene3D" id="1.10.340.70">
    <property type="match status" value="1"/>
</dbReference>